<evidence type="ECO:0000313" key="2">
    <source>
        <dbReference type="EMBL" id="RGN89826.1"/>
    </source>
</evidence>
<keyword evidence="1" id="KW-1133">Transmembrane helix</keyword>
<evidence type="ECO:0000313" key="7">
    <source>
        <dbReference type="Proteomes" id="UP000284152"/>
    </source>
</evidence>
<dbReference type="EMBL" id="QRPD01000001">
    <property type="protein sequence ID" value="RHL90721.1"/>
    <property type="molecule type" value="Genomic_DNA"/>
</dbReference>
<organism evidence="3 7">
    <name type="scientific">Dorea formicigenerans</name>
    <dbReference type="NCBI Taxonomy" id="39486"/>
    <lineage>
        <taxon>Bacteria</taxon>
        <taxon>Bacillati</taxon>
        <taxon>Bacillota</taxon>
        <taxon>Clostridia</taxon>
        <taxon>Lachnospirales</taxon>
        <taxon>Lachnospiraceae</taxon>
        <taxon>Dorea</taxon>
    </lineage>
</organism>
<dbReference type="Proteomes" id="UP000283325">
    <property type="component" value="Unassembled WGS sequence"/>
</dbReference>
<evidence type="ECO:0000313" key="6">
    <source>
        <dbReference type="Proteomes" id="UP000283325"/>
    </source>
</evidence>
<sequence length="101" mass="11471">MKKMGSKMEVSEAEIQKVYHRDCILLAGFAIFMWCILSTILRQALQVAGDSTTRTIMICIALVTGSALSLGFFAVYRHLKRNKDVIYKEDLENLKLQKKDA</sequence>
<dbReference type="AlphaFoldDB" id="A0A3E4LEW3"/>
<evidence type="ECO:0000256" key="1">
    <source>
        <dbReference type="SAM" id="Phobius"/>
    </source>
</evidence>
<reference evidence="5 6" key="1">
    <citation type="submission" date="2018-08" db="EMBL/GenBank/DDBJ databases">
        <title>A genome reference for cultivated species of the human gut microbiota.</title>
        <authorList>
            <person name="Zou Y."/>
            <person name="Xue W."/>
            <person name="Luo G."/>
        </authorList>
    </citation>
    <scope>NUCLEOTIDE SEQUENCE [LARGE SCALE GENOMIC DNA]</scope>
    <source>
        <strain evidence="4 6">AF36-1BH</strain>
        <strain evidence="3 7">AF42-21</strain>
        <strain evidence="2 5">OM03-2</strain>
    </source>
</reference>
<dbReference type="EMBL" id="QSVB01000012">
    <property type="protein sequence ID" value="RGN89826.1"/>
    <property type="molecule type" value="Genomic_DNA"/>
</dbReference>
<accession>A0A3E4LEW3</accession>
<evidence type="ECO:0000313" key="3">
    <source>
        <dbReference type="EMBL" id="RHK65262.1"/>
    </source>
</evidence>
<dbReference type="EMBL" id="QRNS01000004">
    <property type="protein sequence ID" value="RHK65262.1"/>
    <property type="molecule type" value="Genomic_DNA"/>
</dbReference>
<feature type="transmembrane region" description="Helical" evidence="1">
    <location>
        <begin position="55"/>
        <end position="76"/>
    </location>
</feature>
<dbReference type="Proteomes" id="UP000260841">
    <property type="component" value="Unassembled WGS sequence"/>
</dbReference>
<proteinExistence type="predicted"/>
<protein>
    <submittedName>
        <fullName evidence="3">Uncharacterized protein</fullName>
    </submittedName>
</protein>
<comment type="caution">
    <text evidence="3">The sequence shown here is derived from an EMBL/GenBank/DDBJ whole genome shotgun (WGS) entry which is preliminary data.</text>
</comment>
<name>A0A3E4LEW3_9FIRM</name>
<evidence type="ECO:0000313" key="4">
    <source>
        <dbReference type="EMBL" id="RHL90721.1"/>
    </source>
</evidence>
<gene>
    <name evidence="3" type="ORF">DW054_03180</name>
    <name evidence="4" type="ORF">DWZ98_00965</name>
    <name evidence="2" type="ORF">DXB36_11135</name>
</gene>
<feature type="transmembrane region" description="Helical" evidence="1">
    <location>
        <begin position="23"/>
        <end position="43"/>
    </location>
</feature>
<evidence type="ECO:0000313" key="5">
    <source>
        <dbReference type="Proteomes" id="UP000260841"/>
    </source>
</evidence>
<keyword evidence="1" id="KW-0812">Transmembrane</keyword>
<keyword evidence="1" id="KW-0472">Membrane</keyword>
<dbReference type="Proteomes" id="UP000284152">
    <property type="component" value="Unassembled WGS sequence"/>
</dbReference>